<name>A0A6A4I2N9_9AGAR</name>
<feature type="compositionally biased region" description="Polar residues" evidence="1">
    <location>
        <begin position="10"/>
        <end position="20"/>
    </location>
</feature>
<organism evidence="2 3">
    <name type="scientific">Gymnopus androsaceus JB14</name>
    <dbReference type="NCBI Taxonomy" id="1447944"/>
    <lineage>
        <taxon>Eukaryota</taxon>
        <taxon>Fungi</taxon>
        <taxon>Dikarya</taxon>
        <taxon>Basidiomycota</taxon>
        <taxon>Agaricomycotina</taxon>
        <taxon>Agaricomycetes</taxon>
        <taxon>Agaricomycetidae</taxon>
        <taxon>Agaricales</taxon>
        <taxon>Marasmiineae</taxon>
        <taxon>Omphalotaceae</taxon>
        <taxon>Gymnopus</taxon>
    </lineage>
</organism>
<evidence type="ECO:0000313" key="2">
    <source>
        <dbReference type="EMBL" id="KAE9403688.1"/>
    </source>
</evidence>
<gene>
    <name evidence="2" type="ORF">BT96DRAFT_990118</name>
</gene>
<evidence type="ECO:0000256" key="1">
    <source>
        <dbReference type="SAM" id="MobiDB-lite"/>
    </source>
</evidence>
<keyword evidence="3" id="KW-1185">Reference proteome</keyword>
<proteinExistence type="predicted"/>
<dbReference type="EMBL" id="ML769423">
    <property type="protein sequence ID" value="KAE9403688.1"/>
    <property type="molecule type" value="Genomic_DNA"/>
</dbReference>
<reference evidence="2" key="1">
    <citation type="journal article" date="2019" name="Environ. Microbiol.">
        <title>Fungal ecological strategies reflected in gene transcription - a case study of two litter decomposers.</title>
        <authorList>
            <person name="Barbi F."/>
            <person name="Kohler A."/>
            <person name="Barry K."/>
            <person name="Baskaran P."/>
            <person name="Daum C."/>
            <person name="Fauchery L."/>
            <person name="Ihrmark K."/>
            <person name="Kuo A."/>
            <person name="LaButti K."/>
            <person name="Lipzen A."/>
            <person name="Morin E."/>
            <person name="Grigoriev I.V."/>
            <person name="Henrissat B."/>
            <person name="Lindahl B."/>
            <person name="Martin F."/>
        </authorList>
    </citation>
    <scope>NUCLEOTIDE SEQUENCE</scope>
    <source>
        <strain evidence="2">JB14</strain>
    </source>
</reference>
<protein>
    <submittedName>
        <fullName evidence="2">Uncharacterized protein</fullName>
    </submittedName>
</protein>
<dbReference type="Proteomes" id="UP000799118">
    <property type="component" value="Unassembled WGS sequence"/>
</dbReference>
<sequence>MAPSFKHEYMSSSGGDYTTPQSPPFSNHDDISESLSTSISFSNGNLADLLALDGTSDTYSEVDTKLYYSDGSDIVFVGAKYAPHDEAVNNANKNEILDKKPCKEAKEIVYTGCVKRQIIVHGKGGQSPQTPIDLTMTDSIFNDTLEEFCYGNTAQNFGEFGDDEHFDNQEM</sequence>
<accession>A0A6A4I2N9</accession>
<feature type="region of interest" description="Disordered" evidence="1">
    <location>
        <begin position="10"/>
        <end position="31"/>
    </location>
</feature>
<dbReference type="AlphaFoldDB" id="A0A6A4I2N9"/>
<evidence type="ECO:0000313" key="3">
    <source>
        <dbReference type="Proteomes" id="UP000799118"/>
    </source>
</evidence>